<dbReference type="EMBL" id="FN653210">
    <property type="protein sequence ID" value="CBY13666.1"/>
    <property type="molecule type" value="Genomic_DNA"/>
</dbReference>
<organism evidence="1">
    <name type="scientific">Oikopleura dioica</name>
    <name type="common">Tunicate</name>
    <dbReference type="NCBI Taxonomy" id="34765"/>
    <lineage>
        <taxon>Eukaryota</taxon>
        <taxon>Metazoa</taxon>
        <taxon>Chordata</taxon>
        <taxon>Tunicata</taxon>
        <taxon>Appendicularia</taxon>
        <taxon>Copelata</taxon>
        <taxon>Oikopleuridae</taxon>
        <taxon>Oikopleura</taxon>
    </lineage>
</organism>
<keyword evidence="2" id="KW-1185">Reference proteome</keyword>
<gene>
    <name evidence="1" type="ORF">GSOID_T00005478001</name>
</gene>
<accession>E4XVE8</accession>
<sequence length="223" mass="26525">MEMKSPCCEATLRSQQLASPRTGQRTRIYPICWQIWTARKSKHSDARLKFFNYSFKNFNLARWQSTLNTNGRVFPNNAEYFWRHSVHSYELGGWRLRLPPSLPSRLHLLPDHFSDGDLDVSCCYERQNLCRRKLLHDKSKFGTKLRRFSWHSFLFGHNVCLRNVHSRRGRDHHKVHRAELVARLGLAWKRRFLHCLLQRLPLLRNDHSRCHGDDRLRRGQGAG</sequence>
<dbReference type="Proteomes" id="UP000001307">
    <property type="component" value="Unassembled WGS sequence"/>
</dbReference>
<proteinExistence type="predicted"/>
<dbReference type="AlphaFoldDB" id="E4XVE8"/>
<dbReference type="InParanoid" id="E4XVE8"/>
<evidence type="ECO:0000313" key="1">
    <source>
        <dbReference type="EMBL" id="CBY13666.1"/>
    </source>
</evidence>
<reference evidence="1" key="1">
    <citation type="journal article" date="2010" name="Science">
        <title>Plasticity of animal genome architecture unmasked by rapid evolution of a pelagic tunicate.</title>
        <authorList>
            <person name="Denoeud F."/>
            <person name="Henriet S."/>
            <person name="Mungpakdee S."/>
            <person name="Aury J.M."/>
            <person name="Da Silva C."/>
            <person name="Brinkmann H."/>
            <person name="Mikhaleva J."/>
            <person name="Olsen L.C."/>
            <person name="Jubin C."/>
            <person name="Canestro C."/>
            <person name="Bouquet J.M."/>
            <person name="Danks G."/>
            <person name="Poulain J."/>
            <person name="Campsteijn C."/>
            <person name="Adamski M."/>
            <person name="Cross I."/>
            <person name="Yadetie F."/>
            <person name="Muffato M."/>
            <person name="Louis A."/>
            <person name="Butcher S."/>
            <person name="Tsagkogeorga G."/>
            <person name="Konrad A."/>
            <person name="Singh S."/>
            <person name="Jensen M.F."/>
            <person name="Cong E.H."/>
            <person name="Eikeseth-Otteraa H."/>
            <person name="Noel B."/>
            <person name="Anthouard V."/>
            <person name="Porcel B.M."/>
            <person name="Kachouri-Lafond R."/>
            <person name="Nishino A."/>
            <person name="Ugolini M."/>
            <person name="Chourrout P."/>
            <person name="Nishida H."/>
            <person name="Aasland R."/>
            <person name="Huzurbazar S."/>
            <person name="Westhof E."/>
            <person name="Delsuc F."/>
            <person name="Lehrach H."/>
            <person name="Reinhardt R."/>
            <person name="Weissenbach J."/>
            <person name="Roy S.W."/>
            <person name="Artiguenave F."/>
            <person name="Postlethwait J.H."/>
            <person name="Manak J.R."/>
            <person name="Thompson E.M."/>
            <person name="Jaillon O."/>
            <person name="Du Pasquier L."/>
            <person name="Boudinot P."/>
            <person name="Liberles D.A."/>
            <person name="Volff J.N."/>
            <person name="Philippe H."/>
            <person name="Lenhard B."/>
            <person name="Roest Crollius H."/>
            <person name="Wincker P."/>
            <person name="Chourrout D."/>
        </authorList>
    </citation>
    <scope>NUCLEOTIDE SEQUENCE [LARGE SCALE GENOMIC DNA]</scope>
</reference>
<name>E4XVE8_OIKDI</name>
<protein>
    <submittedName>
        <fullName evidence="1">Uncharacterized protein</fullName>
    </submittedName>
</protein>
<evidence type="ECO:0000313" key="2">
    <source>
        <dbReference type="Proteomes" id="UP000001307"/>
    </source>
</evidence>